<dbReference type="PANTHER" id="PTHR24192">
    <property type="entry name" value="ANKYRIN REPEAT DOMAIN 40"/>
    <property type="match status" value="1"/>
</dbReference>
<dbReference type="EMBL" id="KZ270018">
    <property type="protein sequence ID" value="OZC07937.1"/>
    <property type="molecule type" value="Genomic_DNA"/>
</dbReference>
<dbReference type="SMART" id="SM00248">
    <property type="entry name" value="ANK"/>
    <property type="match status" value="2"/>
</dbReference>
<keyword evidence="2" id="KW-0812">Transmembrane</keyword>
<feature type="repeat" description="ANK" evidence="1">
    <location>
        <begin position="44"/>
        <end position="76"/>
    </location>
</feature>
<evidence type="ECO:0000313" key="3">
    <source>
        <dbReference type="EMBL" id="OZC07937.1"/>
    </source>
</evidence>
<dbReference type="InterPro" id="IPR002110">
    <property type="entry name" value="Ankyrin_rpt"/>
</dbReference>
<protein>
    <submittedName>
        <fullName evidence="3">Ankyrin repeat protein</fullName>
    </submittedName>
</protein>
<keyword evidence="2" id="KW-1133">Transmembrane helix</keyword>
<name>A0A238BRE9_9BILA</name>
<dbReference type="Gene3D" id="1.25.40.20">
    <property type="entry name" value="Ankyrin repeat-containing domain"/>
    <property type="match status" value="1"/>
</dbReference>
<proteinExistence type="predicted"/>
<dbReference type="AlphaFoldDB" id="A0A238BRE9"/>
<evidence type="ECO:0000256" key="2">
    <source>
        <dbReference type="SAM" id="Phobius"/>
    </source>
</evidence>
<evidence type="ECO:0000313" key="4">
    <source>
        <dbReference type="Proteomes" id="UP000242913"/>
    </source>
</evidence>
<dbReference type="InterPro" id="IPR036770">
    <property type="entry name" value="Ankyrin_rpt-contain_sf"/>
</dbReference>
<reference evidence="3 4" key="1">
    <citation type="submission" date="2015-12" db="EMBL/GenBank/DDBJ databases">
        <title>Draft genome of the nematode, Onchocerca flexuosa.</title>
        <authorList>
            <person name="Mitreva M."/>
        </authorList>
    </citation>
    <scope>NUCLEOTIDE SEQUENCE [LARGE SCALE GENOMIC DNA]</scope>
    <source>
        <strain evidence="3">Red Deer</strain>
    </source>
</reference>
<evidence type="ECO:0000256" key="1">
    <source>
        <dbReference type="PROSITE-ProRule" id="PRU00023"/>
    </source>
</evidence>
<dbReference type="PANTHER" id="PTHR24192:SF3">
    <property type="entry name" value="ANKYRIN REPEAT DOMAIN 40"/>
    <property type="match status" value="1"/>
</dbReference>
<keyword evidence="4" id="KW-1185">Reference proteome</keyword>
<gene>
    <name evidence="3" type="ORF">X798_05044</name>
</gene>
<dbReference type="PROSITE" id="PS50088">
    <property type="entry name" value="ANK_REPEAT"/>
    <property type="match status" value="1"/>
</dbReference>
<dbReference type="Pfam" id="PF12796">
    <property type="entry name" value="Ank_2"/>
    <property type="match status" value="1"/>
</dbReference>
<accession>A0A238BRE9</accession>
<organism evidence="3 4">
    <name type="scientific">Onchocerca flexuosa</name>
    <dbReference type="NCBI Taxonomy" id="387005"/>
    <lineage>
        <taxon>Eukaryota</taxon>
        <taxon>Metazoa</taxon>
        <taxon>Ecdysozoa</taxon>
        <taxon>Nematoda</taxon>
        <taxon>Chromadorea</taxon>
        <taxon>Rhabditida</taxon>
        <taxon>Spirurina</taxon>
        <taxon>Spiruromorpha</taxon>
        <taxon>Filarioidea</taxon>
        <taxon>Onchocercidae</taxon>
        <taxon>Onchocerca</taxon>
    </lineage>
</organism>
<keyword evidence="1" id="KW-0040">ANK repeat</keyword>
<dbReference type="SUPFAM" id="SSF48403">
    <property type="entry name" value="Ankyrin repeat"/>
    <property type="match status" value="1"/>
</dbReference>
<dbReference type="PROSITE" id="PS50297">
    <property type="entry name" value="ANK_REP_REGION"/>
    <property type="match status" value="1"/>
</dbReference>
<sequence>MARNENNNCIQMDFLEVCSFGDLEKAKAMLKNGKVDKNFQHHGNGWTALHWAARRNHQEIVELLLRAGFDPKLPAKDGKTPLDLVTSEAVKEILIQSENINANQEDTHSLPIKHEIYSNGKLDSLNHTRFLLVRTNSRALLNIDPFQISFSIGNTNESFKRVVLHGCCSVDVLKLTIERAMKKGRVLDVITLPDKVKIKTEQQIRDLASHQKVEVVFSPAEMNEEMSCAQKLSSDEDKITRSEHEPMLEKLEKEFVGLNTKYLNESTSCERSVDDVVSLSEISNSVDDSNVDVDDSFNRLNGSGSVPKEHLMHTEISEVAVTSECALTAQSSNSSADIIFPSKILAEEMIKMQIVSLQQNNNEINTDKSVLMPESERKQDYKSAESETMIGTESVKLALSSEIDVNGSAVSYIAKSDFFGTIQEEWARIIVKDVSHKRTLQIALLIGCVVGFGGLTYMLYKK</sequence>
<keyword evidence="2" id="KW-0472">Membrane</keyword>
<dbReference type="InterPro" id="IPR039195">
    <property type="entry name" value="ANKRD40"/>
</dbReference>
<dbReference type="OrthoDB" id="194358at2759"/>
<feature type="transmembrane region" description="Helical" evidence="2">
    <location>
        <begin position="440"/>
        <end position="460"/>
    </location>
</feature>
<dbReference type="Proteomes" id="UP000242913">
    <property type="component" value="Unassembled WGS sequence"/>
</dbReference>